<keyword evidence="5 6" id="KW-0904">Protein phosphatase</keyword>
<dbReference type="CDD" id="cd00143">
    <property type="entry name" value="PP2Cc"/>
    <property type="match status" value="1"/>
</dbReference>
<evidence type="ECO:0000313" key="10">
    <source>
        <dbReference type="Proteomes" id="UP001146793"/>
    </source>
</evidence>
<dbReference type="SUPFAM" id="SSF81606">
    <property type="entry name" value="PP2C-like"/>
    <property type="match status" value="1"/>
</dbReference>
<feature type="compositionally biased region" description="Polar residues" evidence="7">
    <location>
        <begin position="768"/>
        <end position="786"/>
    </location>
</feature>
<dbReference type="PANTHER" id="PTHR48051">
    <property type="match status" value="1"/>
</dbReference>
<dbReference type="InterPro" id="IPR001932">
    <property type="entry name" value="PPM-type_phosphatase-like_dom"/>
</dbReference>
<feature type="region of interest" description="Disordered" evidence="7">
    <location>
        <begin position="768"/>
        <end position="791"/>
    </location>
</feature>
<dbReference type="Gene3D" id="3.80.10.10">
    <property type="entry name" value="Ribonuclease Inhibitor"/>
    <property type="match status" value="5"/>
</dbReference>
<dbReference type="InterPro" id="IPR055414">
    <property type="entry name" value="LRR_R13L4/SHOC2-like"/>
</dbReference>
<evidence type="ECO:0000256" key="1">
    <source>
        <dbReference type="ARBA" id="ARBA00022614"/>
    </source>
</evidence>
<accession>A0AAV7YQF7</accession>
<dbReference type="InterPro" id="IPR003591">
    <property type="entry name" value="Leu-rich_rpt_typical-subtyp"/>
</dbReference>
<dbReference type="SUPFAM" id="SSF52058">
    <property type="entry name" value="L domain-like"/>
    <property type="match status" value="3"/>
</dbReference>
<dbReference type="PANTHER" id="PTHR48051:SF54">
    <property type="entry name" value="LEUCINE-RICH REPEAT-CONTAINING PROTEIN"/>
    <property type="match status" value="1"/>
</dbReference>
<keyword evidence="4 6" id="KW-0378">Hydrolase</keyword>
<proteinExistence type="inferred from homology"/>
<feature type="compositionally biased region" description="Basic residues" evidence="7">
    <location>
        <begin position="1134"/>
        <end position="1144"/>
    </location>
</feature>
<dbReference type="GO" id="GO:0005737">
    <property type="term" value="C:cytoplasm"/>
    <property type="evidence" value="ECO:0007669"/>
    <property type="project" value="TreeGrafter"/>
</dbReference>
<reference evidence="9" key="1">
    <citation type="submission" date="2022-08" db="EMBL/GenBank/DDBJ databases">
        <title>Novel sulphate-reducing endosymbionts in the free-living metamonad Anaeramoeba.</title>
        <authorList>
            <person name="Jerlstrom-Hultqvist J."/>
            <person name="Cepicka I."/>
            <person name="Gallot-Lavallee L."/>
            <person name="Salas-Leiva D."/>
            <person name="Curtis B.A."/>
            <person name="Zahonova K."/>
            <person name="Pipaliya S."/>
            <person name="Dacks J."/>
            <person name="Roger A.J."/>
        </authorList>
    </citation>
    <scope>NUCLEOTIDE SEQUENCE</scope>
    <source>
        <strain evidence="9">Busselton2</strain>
    </source>
</reference>
<evidence type="ECO:0000256" key="5">
    <source>
        <dbReference type="ARBA" id="ARBA00022912"/>
    </source>
</evidence>
<dbReference type="Pfam" id="PF23598">
    <property type="entry name" value="LRR_14"/>
    <property type="match status" value="1"/>
</dbReference>
<dbReference type="Pfam" id="PF00481">
    <property type="entry name" value="PP2C"/>
    <property type="match status" value="2"/>
</dbReference>
<evidence type="ECO:0000256" key="4">
    <source>
        <dbReference type="ARBA" id="ARBA00022801"/>
    </source>
</evidence>
<dbReference type="Pfam" id="PF00560">
    <property type="entry name" value="LRR_1"/>
    <property type="match status" value="1"/>
</dbReference>
<dbReference type="SMART" id="SM00365">
    <property type="entry name" value="LRR_SD22"/>
    <property type="match status" value="10"/>
</dbReference>
<feature type="compositionally biased region" description="Basic and acidic residues" evidence="7">
    <location>
        <begin position="1206"/>
        <end position="1222"/>
    </location>
</feature>
<dbReference type="Pfam" id="PF13855">
    <property type="entry name" value="LRR_8"/>
    <property type="match status" value="3"/>
</dbReference>
<dbReference type="Gene3D" id="3.60.40.10">
    <property type="entry name" value="PPM-type phosphatase domain"/>
    <property type="match status" value="1"/>
</dbReference>
<dbReference type="InterPro" id="IPR050216">
    <property type="entry name" value="LRR_domain-containing"/>
</dbReference>
<keyword evidence="1" id="KW-0433">Leucine-rich repeat</keyword>
<sequence>MGPVVSRKESVPTEVLELTDFQITKLPSVLDLCFNLRSLNISGNYIRDLPRGITKLTNLTSLNWSFNGLETIPLRVFKLKNLKRLNLKGNKLHHLSNNLNQLTNLVSLDLSENQLTSIPIQLKSLKSLQIISLYRNKIKTLNEDFLFSKEIPLHELILGSNRLRKLPDTFTQLQNLEILFLSYNEFTIFPESAFRSLKKLTSLSFSSNSLEKITDCISNLSNLKKLDLRTNMINEISNKISHLTKLTTLDLSRNYLDKLPPDFCKLISLVELNLSDNNFKHIPHAISGLASLKQLNFCKNKIRQIDCSFKNLKNLFELNLSENALNNLQENIFCGLKSLGVLNLQRNSIKEIPNSISQLFNLLILNLSLNKINQLPQEFKSLINLIDLDLSYNKFQNFPYLLTKLENLAKLKLTGNQIEQIQKKLSGLKSLLLLDLSMNRFEFFPKGICSVSNLQSLYLGGNKLRLIPSCLILLNKLKELDLSSNNIFIISDAIGFMKSLNILNLSDNNIKKLPDSFFQIGASKTKKELHLDLSSNLLTKVNSKWLKLYYCKKLDLSNNHINQFPHNCFLKFLQLEKLNLSNNNARELDLGYLKRNEKLKFLHIEGNYCSKSFIKLLSTIKKSPRLYNLPKKNIDLQTLGIMEDNNLFNQNTIETNILNLPKNDFDSIEELLVNHEVKNPVCRQINSQRGRFKVGYSETQGKRPTMEDAIDIKMNFICRENINFFAIYDGHGGRETSNLAANEISSMFGKELEKLYSKKFQNLTYNNSIDSTTKTKPNSETKTPNQPRKKNAINFSKEFPTISSMGSNYSTYNSNDLKSSSQFNMENQNVTLTSTDGFTRSNSSQQRQNLTNSSQQSELNLDNNEKLQKKKLNFQEHTNINRENQSIFYIFKKVFQKFNNKLIKKNEISGSTAIIILIVGNRIFSGNIGDSRSVLCRNNNPIRMSVDHKPYLPQERERITKSGGVVTEDLRINSGLAVSRAFGDLHYQPYVSSCPFVSRFRIQKNDRYIILACDGVWDVMSDQQAIKIVLETKDPIKAAIRIKNYAMYLGSSDNISVIVIDLQPELTKNEIAIDNKNKNKQLLLEKKLLKQEVSSDKNEFLKILKLIKLKNKRKNNENANKLKSSHSNTIQSSKNKKSLKKKLQKKKIIPKKKIFKTTNNVNNIIDVNDKTRIKHLKNLNSSKYHKKDHFHNKKNNINSLNLSQNRKSEKEKNTNPLGKERVMPKNKNKFQQNNRGLPSYNNELNMNHNSNNNNNINGGNINIDNNIDINKKNVNDPKQLYVFQEVDDDDDNIFEKNHIFHSEQMLSKNQQNGFFSNKINSSKLETTPQRINFSKKFINTQQDKFQQFYGLVIFYPNQKDFDSIEAWINKKGTKFFKMNQYPPPPRIIYKTEAKLDQSRISIDKRRYKLKMKLKILGFDHISQQLKFPKKKDENTNWEIENLKLLNANLNNYRQKLIINSSGWKGQEYLKIIWNNNNINKQFCCQVSSFSRI</sequence>
<dbReference type="SMART" id="SM00332">
    <property type="entry name" value="PP2Cc"/>
    <property type="match status" value="1"/>
</dbReference>
<evidence type="ECO:0000259" key="8">
    <source>
        <dbReference type="PROSITE" id="PS51746"/>
    </source>
</evidence>
<gene>
    <name evidence="9" type="ORF">M0812_02602</name>
</gene>
<dbReference type="PROSITE" id="PS01032">
    <property type="entry name" value="PPM_1"/>
    <property type="match status" value="1"/>
</dbReference>
<dbReference type="PROSITE" id="PS51450">
    <property type="entry name" value="LRR"/>
    <property type="match status" value="11"/>
</dbReference>
<dbReference type="InterPro" id="IPR036457">
    <property type="entry name" value="PPM-type-like_dom_sf"/>
</dbReference>
<dbReference type="SMART" id="SM00364">
    <property type="entry name" value="LRR_BAC"/>
    <property type="match status" value="11"/>
</dbReference>
<evidence type="ECO:0000256" key="2">
    <source>
        <dbReference type="ARBA" id="ARBA00022723"/>
    </source>
</evidence>
<comment type="caution">
    <text evidence="9">The sequence shown here is derived from an EMBL/GenBank/DDBJ whole genome shotgun (WGS) entry which is preliminary data.</text>
</comment>
<feature type="region of interest" description="Disordered" evidence="7">
    <location>
        <begin position="833"/>
        <end position="861"/>
    </location>
</feature>
<feature type="compositionally biased region" description="Basic residues" evidence="7">
    <location>
        <begin position="1180"/>
        <end position="1194"/>
    </location>
</feature>
<dbReference type="SMART" id="SM00369">
    <property type="entry name" value="LRR_TYP"/>
    <property type="match status" value="21"/>
</dbReference>
<organism evidence="9 10">
    <name type="scientific">Anaeramoeba flamelloides</name>
    <dbReference type="NCBI Taxonomy" id="1746091"/>
    <lineage>
        <taxon>Eukaryota</taxon>
        <taxon>Metamonada</taxon>
        <taxon>Anaeramoebidae</taxon>
        <taxon>Anaeramoeba</taxon>
    </lineage>
</organism>
<protein>
    <recommendedName>
        <fullName evidence="8">PPM-type phosphatase domain-containing protein</fullName>
    </recommendedName>
</protein>
<dbReference type="InterPro" id="IPR032675">
    <property type="entry name" value="LRR_dom_sf"/>
</dbReference>
<name>A0AAV7YQF7_9EUKA</name>
<keyword evidence="3" id="KW-0677">Repeat</keyword>
<evidence type="ECO:0000256" key="7">
    <source>
        <dbReference type="SAM" id="MobiDB-lite"/>
    </source>
</evidence>
<feature type="compositionally biased region" description="Low complexity" evidence="7">
    <location>
        <begin position="1195"/>
        <end position="1205"/>
    </location>
</feature>
<dbReference type="GO" id="GO:0046872">
    <property type="term" value="F:metal ion binding"/>
    <property type="evidence" value="ECO:0007669"/>
    <property type="project" value="UniProtKB-KW"/>
</dbReference>
<dbReference type="PROSITE" id="PS51746">
    <property type="entry name" value="PPM_2"/>
    <property type="match status" value="1"/>
</dbReference>
<dbReference type="PRINTS" id="PR00019">
    <property type="entry name" value="LEURICHRPT"/>
</dbReference>
<evidence type="ECO:0000313" key="9">
    <source>
        <dbReference type="EMBL" id="KAJ3430927.1"/>
    </source>
</evidence>
<evidence type="ECO:0000256" key="6">
    <source>
        <dbReference type="RuleBase" id="RU003465"/>
    </source>
</evidence>
<comment type="similarity">
    <text evidence="6">Belongs to the PP2C family.</text>
</comment>
<dbReference type="Proteomes" id="UP001146793">
    <property type="component" value="Unassembled WGS sequence"/>
</dbReference>
<evidence type="ECO:0000256" key="3">
    <source>
        <dbReference type="ARBA" id="ARBA00022737"/>
    </source>
</evidence>
<dbReference type="EMBL" id="JANTQA010000048">
    <property type="protein sequence ID" value="KAJ3430927.1"/>
    <property type="molecule type" value="Genomic_DNA"/>
</dbReference>
<feature type="domain" description="PPM-type phosphatase" evidence="8">
    <location>
        <begin position="693"/>
        <end position="1062"/>
    </location>
</feature>
<keyword evidence="2" id="KW-0479">Metal-binding</keyword>
<feature type="region of interest" description="Disordered" evidence="7">
    <location>
        <begin position="1180"/>
        <end position="1222"/>
    </location>
</feature>
<dbReference type="InterPro" id="IPR000222">
    <property type="entry name" value="PP2C_BS"/>
</dbReference>
<feature type="region of interest" description="Disordered" evidence="7">
    <location>
        <begin position="1115"/>
        <end position="1144"/>
    </location>
</feature>
<dbReference type="InterPro" id="IPR001611">
    <property type="entry name" value="Leu-rich_rpt"/>
</dbReference>
<dbReference type="GO" id="GO:0004721">
    <property type="term" value="F:phosphoprotein phosphatase activity"/>
    <property type="evidence" value="ECO:0007669"/>
    <property type="project" value="UniProtKB-KW"/>
</dbReference>